<comment type="caution">
    <text evidence="1">The sequence shown here is derived from an EMBL/GenBank/DDBJ whole genome shotgun (WGS) entry which is preliminary data.</text>
</comment>
<evidence type="ECO:0000313" key="1">
    <source>
        <dbReference type="EMBL" id="KAK4315476.1"/>
    </source>
</evidence>
<proteinExistence type="predicted"/>
<accession>A0AAE1PWR9</accession>
<dbReference type="AlphaFoldDB" id="A0AAE1PWR9"/>
<reference evidence="1" key="1">
    <citation type="submission" date="2023-11" db="EMBL/GenBank/DDBJ databases">
        <title>Genome assemblies of two species of porcelain crab, Petrolisthes cinctipes and Petrolisthes manimaculis (Anomura: Porcellanidae).</title>
        <authorList>
            <person name="Angst P."/>
        </authorList>
    </citation>
    <scope>NUCLEOTIDE SEQUENCE</scope>
    <source>
        <strain evidence="1">PB745_02</strain>
        <tissue evidence="1">Gill</tissue>
    </source>
</reference>
<name>A0AAE1PWR9_9EUCA</name>
<sequence length="163" mass="18299">MKDYSRHNNLQVIGIEEGSDSETWGQTALKVTKLLEERIQLPNINLEELTHRVEQRCGQRHRPIVIRFTRFGDSGLHVHQVGPCHLVRAAAVLVGQVLRAERGGEYSDAPALDSAVRAGEVTGRDVELTIVARTPLRPLLPLTRLLNNMWETQRLTRAARGGR</sequence>
<dbReference type="EMBL" id="JAWZYT010001114">
    <property type="protein sequence ID" value="KAK4315476.1"/>
    <property type="molecule type" value="Genomic_DNA"/>
</dbReference>
<organism evidence="1 2">
    <name type="scientific">Petrolisthes manimaculis</name>
    <dbReference type="NCBI Taxonomy" id="1843537"/>
    <lineage>
        <taxon>Eukaryota</taxon>
        <taxon>Metazoa</taxon>
        <taxon>Ecdysozoa</taxon>
        <taxon>Arthropoda</taxon>
        <taxon>Crustacea</taxon>
        <taxon>Multicrustacea</taxon>
        <taxon>Malacostraca</taxon>
        <taxon>Eumalacostraca</taxon>
        <taxon>Eucarida</taxon>
        <taxon>Decapoda</taxon>
        <taxon>Pleocyemata</taxon>
        <taxon>Anomura</taxon>
        <taxon>Galatheoidea</taxon>
        <taxon>Porcellanidae</taxon>
        <taxon>Petrolisthes</taxon>
    </lineage>
</organism>
<keyword evidence="2" id="KW-1185">Reference proteome</keyword>
<dbReference type="Proteomes" id="UP001292094">
    <property type="component" value="Unassembled WGS sequence"/>
</dbReference>
<gene>
    <name evidence="1" type="ORF">Pmani_013391</name>
</gene>
<dbReference type="Gene3D" id="3.30.70.1820">
    <property type="entry name" value="L1 transposable element, RRM domain"/>
    <property type="match status" value="1"/>
</dbReference>
<evidence type="ECO:0000313" key="2">
    <source>
        <dbReference type="Proteomes" id="UP001292094"/>
    </source>
</evidence>
<protein>
    <submittedName>
        <fullName evidence="1">Uncharacterized protein</fullName>
    </submittedName>
</protein>